<evidence type="ECO:0000259" key="3">
    <source>
        <dbReference type="PROSITE" id="PS51175"/>
    </source>
</evidence>
<feature type="domain" description="CBM6" evidence="3">
    <location>
        <begin position="79"/>
        <end position="214"/>
    </location>
</feature>
<dbReference type="CDD" id="cd04080">
    <property type="entry name" value="CBM6_cellulase-like"/>
    <property type="match status" value="1"/>
</dbReference>
<dbReference type="Proteomes" id="UP001205566">
    <property type="component" value="Unassembled WGS sequence"/>
</dbReference>
<keyword evidence="5" id="KW-1185">Reference proteome</keyword>
<dbReference type="SMART" id="SM00606">
    <property type="entry name" value="CBD_IV"/>
    <property type="match status" value="1"/>
</dbReference>
<organism evidence="4 5">
    <name type="scientific">Microbulbifer elongatus</name>
    <dbReference type="NCBI Taxonomy" id="86173"/>
    <lineage>
        <taxon>Bacteria</taxon>
        <taxon>Pseudomonadati</taxon>
        <taxon>Pseudomonadota</taxon>
        <taxon>Gammaproteobacteria</taxon>
        <taxon>Cellvibrionales</taxon>
        <taxon>Microbulbiferaceae</taxon>
        <taxon>Microbulbifer</taxon>
    </lineage>
</organism>
<dbReference type="InterPro" id="IPR008979">
    <property type="entry name" value="Galactose-bd-like_sf"/>
</dbReference>
<dbReference type="InterPro" id="IPR006584">
    <property type="entry name" value="Cellulose-bd_IV"/>
</dbReference>
<gene>
    <name evidence="4" type="ORF">HXX02_11235</name>
</gene>
<dbReference type="RefSeq" id="WP_255875019.1">
    <property type="nucleotide sequence ID" value="NZ_JACASI010000031.1"/>
</dbReference>
<proteinExistence type="predicted"/>
<evidence type="ECO:0000256" key="1">
    <source>
        <dbReference type="ARBA" id="ARBA00022729"/>
    </source>
</evidence>
<feature type="signal peptide" evidence="2">
    <location>
        <begin position="1"/>
        <end position="23"/>
    </location>
</feature>
<dbReference type="Pfam" id="PF03422">
    <property type="entry name" value="CBM_6"/>
    <property type="match status" value="1"/>
</dbReference>
<sequence>MRSLLFRSLTSIASAIFALSAYAQDQCDYTAQCKTQYGNQATDCANSRSLFSVCMCGSVPCEDSEEPGQPDENLLMVPGFIQAEDYHRYWDSTADNLGGAYREDGVDIQDSSDNGGQYNVGWTATNEWLEFDIHVEQAGVYRANVRVASAPGGGQYTVEIDGQTRGSAMSVPATGGWQQWVTQSLDLGQLTQGQHTLRLQIQAGNFNINWLELRPLTDTGSGEMIGRFDTGKDLFLANFDSKPDPDDIHAVAAVATVLKDARFSNVNYFAVAGAYGDQGGDFIEADYLFDLAFGANGWTNAHVNYNGALDTVFNKVKSALNAGGDIWIAEAGQSDFSADLVRRVKAQLPSVNTNGRIHIIQHSNWNQDHTTPGDLSYVRNNTDYQKISDGNSTGNGTPGFNNKNTSHWNRVLNHNEVGVIWTEAKRVADHSIDNHVGWKNPSIAAGGMDFSDTVETTWIFGFNSVGNIGGFFDEFL</sequence>
<keyword evidence="1 2" id="KW-0732">Signal</keyword>
<dbReference type="InterPro" id="IPR005084">
    <property type="entry name" value="CBM6"/>
</dbReference>
<dbReference type="Gene3D" id="2.60.120.260">
    <property type="entry name" value="Galactose-binding domain-like"/>
    <property type="match status" value="1"/>
</dbReference>
<feature type="chain" id="PRO_5046741760" evidence="2">
    <location>
        <begin position="24"/>
        <end position="476"/>
    </location>
</feature>
<evidence type="ECO:0000313" key="5">
    <source>
        <dbReference type="Proteomes" id="UP001205566"/>
    </source>
</evidence>
<protein>
    <submittedName>
        <fullName evidence="4">Carbohydrate-binding protein</fullName>
    </submittedName>
</protein>
<dbReference type="SUPFAM" id="SSF49785">
    <property type="entry name" value="Galactose-binding domain-like"/>
    <property type="match status" value="1"/>
</dbReference>
<name>A0ABT1P1M1_9GAMM</name>
<evidence type="ECO:0000313" key="4">
    <source>
        <dbReference type="EMBL" id="MCQ3830021.1"/>
    </source>
</evidence>
<dbReference type="EMBL" id="JACASI010000031">
    <property type="protein sequence ID" value="MCQ3830021.1"/>
    <property type="molecule type" value="Genomic_DNA"/>
</dbReference>
<dbReference type="PROSITE" id="PS51175">
    <property type="entry name" value="CBM6"/>
    <property type="match status" value="1"/>
</dbReference>
<accession>A0ABT1P1M1</accession>
<reference evidence="4" key="1">
    <citation type="thesis" date="2020" institute="Technische Universitat Dresden" country="Dresden, Germany">
        <title>The Agarolytic System of Microbulbifer elongatus PORT2, Isolated from Batu Karas, Pangandaran West Java Indonesia.</title>
        <authorList>
            <person name="Anggraeni S.R."/>
        </authorList>
    </citation>
    <scope>NUCLEOTIDE SEQUENCE</scope>
    <source>
        <strain evidence="4">PORT2</strain>
    </source>
</reference>
<comment type="caution">
    <text evidence="4">The sequence shown here is derived from an EMBL/GenBank/DDBJ whole genome shotgun (WGS) entry which is preliminary data.</text>
</comment>
<evidence type="ECO:0000256" key="2">
    <source>
        <dbReference type="SAM" id="SignalP"/>
    </source>
</evidence>